<evidence type="ECO:0000313" key="4">
    <source>
        <dbReference type="Proteomes" id="UP000737402"/>
    </source>
</evidence>
<reference evidence="3 4" key="1">
    <citation type="submission" date="2021-01" db="EMBL/GenBank/DDBJ databases">
        <title>Genomic Encyclopedia of Type Strains, Phase IV (KMG-IV): sequencing the most valuable type-strain genomes for metagenomic binning, comparative biology and taxonomic classification.</title>
        <authorList>
            <person name="Goeker M."/>
        </authorList>
    </citation>
    <scope>NUCLEOTIDE SEQUENCE [LARGE SCALE GENOMIC DNA]</scope>
    <source>
        <strain evidence="3 4">DSM 25879</strain>
    </source>
</reference>
<evidence type="ECO:0000313" key="3">
    <source>
        <dbReference type="EMBL" id="MBM7622211.1"/>
    </source>
</evidence>
<feature type="transmembrane region" description="Helical" evidence="1">
    <location>
        <begin position="20"/>
        <end position="41"/>
    </location>
</feature>
<comment type="caution">
    <text evidence="3">The sequence shown here is derived from an EMBL/GenBank/DDBJ whole genome shotgun (WGS) entry which is preliminary data.</text>
</comment>
<keyword evidence="4" id="KW-1185">Reference proteome</keyword>
<feature type="domain" description="Phosphatidic acid phosphatase type 2/haloperoxidase" evidence="2">
    <location>
        <begin position="108"/>
        <end position="220"/>
    </location>
</feature>
<keyword evidence="1" id="KW-0472">Membrane</keyword>
<accession>A0ABS2P5H5</accession>
<feature type="transmembrane region" description="Helical" evidence="1">
    <location>
        <begin position="205"/>
        <end position="223"/>
    </location>
</feature>
<keyword evidence="1" id="KW-0812">Transmembrane</keyword>
<dbReference type="PANTHER" id="PTHR14969">
    <property type="entry name" value="SPHINGOSINE-1-PHOSPHATE PHOSPHOHYDROLASE"/>
    <property type="match status" value="1"/>
</dbReference>
<dbReference type="Pfam" id="PF01569">
    <property type="entry name" value="PAP2"/>
    <property type="match status" value="1"/>
</dbReference>
<dbReference type="Proteomes" id="UP000737402">
    <property type="component" value="Unassembled WGS sequence"/>
</dbReference>
<feature type="transmembrane region" description="Helical" evidence="1">
    <location>
        <begin position="145"/>
        <end position="166"/>
    </location>
</feature>
<protein>
    <submittedName>
        <fullName evidence="3">Undecaprenyl-diphosphatase</fullName>
        <ecNumber evidence="3">3.6.1.27</ecNumber>
    </submittedName>
</protein>
<dbReference type="InterPro" id="IPR036938">
    <property type="entry name" value="PAP2/HPO_sf"/>
</dbReference>
<sequence>MKISNEMMKWLNTGYLREKWMAILLVLLGMAVSVSAGVLFLELAEEVLEEEKFAFDQAIMSFLRSHEYDLVFEKMKIITEAGSVWWISSVTAVTAIFLWFKMKDRWIVLFFIIANGGGGLLVLLLKHVFQRPRPSLNPAYDGHGFSFPSGHATGSIILYGFLVYLVARERKMIIGRIAAIIGLLLLTLFVGFSRVYLDVHYPSDILGGFAVGTIWLCFCLFSLEVSKIKGKRAFIGNLISHRN</sequence>
<dbReference type="RefSeq" id="WP_204419699.1">
    <property type="nucleotide sequence ID" value="NZ_JAFBED010000016.1"/>
</dbReference>
<dbReference type="GO" id="GO:0050380">
    <property type="term" value="F:undecaprenyl-diphosphatase activity"/>
    <property type="evidence" value="ECO:0007669"/>
    <property type="project" value="UniProtKB-EC"/>
</dbReference>
<dbReference type="EC" id="3.6.1.27" evidence="3"/>
<dbReference type="EMBL" id="JAFBED010000016">
    <property type="protein sequence ID" value="MBM7622211.1"/>
    <property type="molecule type" value="Genomic_DNA"/>
</dbReference>
<gene>
    <name evidence="3" type="ORF">JOC95_004126</name>
</gene>
<keyword evidence="1" id="KW-1133">Transmembrane helix</keyword>
<dbReference type="SUPFAM" id="SSF48317">
    <property type="entry name" value="Acid phosphatase/Vanadium-dependent haloperoxidase"/>
    <property type="match status" value="1"/>
</dbReference>
<proteinExistence type="predicted"/>
<feature type="transmembrane region" description="Helical" evidence="1">
    <location>
        <begin position="83"/>
        <end position="100"/>
    </location>
</feature>
<evidence type="ECO:0000256" key="1">
    <source>
        <dbReference type="SAM" id="Phobius"/>
    </source>
</evidence>
<dbReference type="InterPro" id="IPR000326">
    <property type="entry name" value="PAP2/HPO"/>
</dbReference>
<feature type="transmembrane region" description="Helical" evidence="1">
    <location>
        <begin position="107"/>
        <end position="125"/>
    </location>
</feature>
<organism evidence="3 4">
    <name type="scientific">Sutcliffiella tianshenii</name>
    <dbReference type="NCBI Taxonomy" id="1463404"/>
    <lineage>
        <taxon>Bacteria</taxon>
        <taxon>Bacillati</taxon>
        <taxon>Bacillota</taxon>
        <taxon>Bacilli</taxon>
        <taxon>Bacillales</taxon>
        <taxon>Bacillaceae</taxon>
        <taxon>Sutcliffiella</taxon>
    </lineage>
</organism>
<dbReference type="PANTHER" id="PTHR14969:SF13">
    <property type="entry name" value="AT30094P"/>
    <property type="match status" value="1"/>
</dbReference>
<feature type="transmembrane region" description="Helical" evidence="1">
    <location>
        <begin position="173"/>
        <end position="193"/>
    </location>
</feature>
<dbReference type="CDD" id="cd03392">
    <property type="entry name" value="PAP2_like_2"/>
    <property type="match status" value="1"/>
</dbReference>
<evidence type="ECO:0000259" key="2">
    <source>
        <dbReference type="SMART" id="SM00014"/>
    </source>
</evidence>
<dbReference type="SMART" id="SM00014">
    <property type="entry name" value="acidPPc"/>
    <property type="match status" value="1"/>
</dbReference>
<name>A0ABS2P5H5_9BACI</name>
<dbReference type="Gene3D" id="1.20.144.10">
    <property type="entry name" value="Phosphatidic acid phosphatase type 2/haloperoxidase"/>
    <property type="match status" value="2"/>
</dbReference>
<keyword evidence="3" id="KW-0378">Hydrolase</keyword>